<evidence type="ECO:0007829" key="4">
    <source>
        <dbReference type="ProteomicsDB" id="A0A8V8TQN1"/>
    </source>
</evidence>
<evidence type="ECO:0007829" key="3">
    <source>
        <dbReference type="PeptideAtlas" id="A0A8V8TQN1"/>
    </source>
</evidence>
<evidence type="ECO:0000313" key="2">
    <source>
        <dbReference type="Proteomes" id="UP000005640"/>
    </source>
</evidence>
<keyword evidence="3 4" id="KW-1267">Proteomics identification</keyword>
<dbReference type="AlphaFoldDB" id="A0A8V8TQN1"/>
<evidence type="ECO:0000313" key="1">
    <source>
        <dbReference type="Ensembl" id="ENSP00000514818.1"/>
    </source>
</evidence>
<dbReference type="EMBL" id="AC091132">
    <property type="status" value="NOT_ANNOTATED_CDS"/>
    <property type="molecule type" value="Genomic_DNA"/>
</dbReference>
<dbReference type="HGNC" id="HGNC:29017">
    <property type="gene designation" value="PLEKHM1"/>
</dbReference>
<organism evidence="1 2">
    <name type="scientific">Homo sapiens</name>
    <name type="common">Human</name>
    <dbReference type="NCBI Taxonomy" id="9606"/>
    <lineage>
        <taxon>Eukaryota</taxon>
        <taxon>Metazoa</taxon>
        <taxon>Chordata</taxon>
        <taxon>Craniata</taxon>
        <taxon>Vertebrata</taxon>
        <taxon>Euteleostomi</taxon>
        <taxon>Mammalia</taxon>
        <taxon>Eutheria</taxon>
        <taxon>Euarchontoglires</taxon>
        <taxon>Primates</taxon>
        <taxon>Haplorrhini</taxon>
        <taxon>Catarrhini</taxon>
        <taxon>Hominidae</taxon>
        <taxon>Homo</taxon>
    </lineage>
</organism>
<reference evidence="1 2" key="3">
    <citation type="journal article" date="2006" name="Nature">
        <title>DNA sequence of human chromosome 17 and analysis of rearrangement in the human lineage.</title>
        <authorList>
            <person name="Zody M.C."/>
            <person name="Garber M."/>
            <person name="Adams D.J."/>
            <person name="Sharpe T."/>
            <person name="Harrow J."/>
            <person name="Lupski J.R."/>
            <person name="Nicholson C."/>
            <person name="Searle S.M."/>
            <person name="Wilming L."/>
            <person name="Young S.K."/>
            <person name="Abouelleil A."/>
            <person name="Allen N.R."/>
            <person name="Bi W."/>
            <person name="Bloom T."/>
            <person name="Borowsky M.L."/>
            <person name="Bugalter B.E."/>
            <person name="Butler J."/>
            <person name="Chang J.L."/>
            <person name="Chen C.K."/>
            <person name="Cook A."/>
            <person name="Corum B."/>
            <person name="Cuomo C.A."/>
            <person name="de Jong P.J."/>
            <person name="DeCaprio D."/>
            <person name="Dewar K."/>
            <person name="FitzGerald M."/>
            <person name="Gilbert J."/>
            <person name="Gibson R."/>
            <person name="Gnerre S."/>
            <person name="Goldstein S."/>
            <person name="Grafham D.V."/>
            <person name="Grocock R."/>
            <person name="Hafez N."/>
            <person name="Hagopian D.S."/>
            <person name="Hart E."/>
            <person name="Norman C.H."/>
            <person name="Humphray S."/>
            <person name="Jaffe D.B."/>
            <person name="Jones M."/>
            <person name="Kamal M."/>
            <person name="Khodiyar V.K."/>
            <person name="LaButti K."/>
            <person name="Laird G."/>
            <person name="Lehoczky J."/>
            <person name="Liu X."/>
            <person name="Lokyitsang T."/>
            <person name="Loveland J."/>
            <person name="Lui A."/>
            <person name="Macdonald P."/>
            <person name="Major J.E."/>
            <person name="Matthews L."/>
            <person name="Mauceli E."/>
            <person name="McCarroll S.A."/>
            <person name="Mihalev A.H."/>
            <person name="Mudge J."/>
            <person name="Nguyen C."/>
            <person name="Nicol R."/>
            <person name="O'Leary S.B."/>
            <person name="Osoegawa K."/>
            <person name="Schwartz D.C."/>
            <person name="Shaw-Smith C."/>
            <person name="Stankiewicz P."/>
            <person name="Steward C."/>
            <person name="Swarbreck D."/>
            <person name="Venkataraman V."/>
            <person name="Whittaker C.A."/>
            <person name="Yang X."/>
            <person name="Zimmer A.R."/>
            <person name="Bradley A."/>
            <person name="Hubbard T."/>
            <person name="Birren B.W."/>
            <person name="Rogers J."/>
            <person name="Lander E.S."/>
            <person name="Nusbaum C."/>
        </authorList>
    </citation>
    <scope>NUCLEOTIDE SEQUENCE [LARGE SCALE GENOMIC DNA]</scope>
</reference>
<dbReference type="OpenTargets" id="ENSG00000225190"/>
<sequence>MLSVVENGLDPQAAIPVIKKKLVGSVKALQKQLKLSFHLNLPSSWVAGTTRASHHIWLCCCCRDRVSSCCPGWSRIPELK</sequence>
<keyword evidence="2" id="KW-1185">Reference proteome</keyword>
<reference evidence="1 2" key="2">
    <citation type="journal article" date="2004" name="Nature">
        <title>Finishing the euchromatic sequence of the human genome.</title>
        <authorList>
            <consortium name="International Human Genome Sequencing Consortium"/>
        </authorList>
    </citation>
    <scope>NUCLEOTIDE SEQUENCE [LARGE SCALE GENOMIC DNA]</scope>
</reference>
<dbReference type="GeneTree" id="ENSGT00940000155111"/>
<gene>
    <name evidence="1" type="primary">PLEKHM1</name>
</gene>
<dbReference type="OrthoDB" id="62364at2759"/>
<reference evidence="1 2" key="1">
    <citation type="journal article" date="2001" name="Nature">
        <title>Initial sequencing and analysis of the human genome.</title>
        <authorList>
            <consortium name="International Human Genome Sequencing Consortium"/>
            <person name="Lander E.S."/>
            <person name="Linton L.M."/>
            <person name="Birren B."/>
            <person name="Nusbaum C."/>
            <person name="Zody M.C."/>
            <person name="Baldwin J."/>
            <person name="Devon K."/>
            <person name="Dewar K."/>
            <person name="Doyle M."/>
            <person name="FitzHugh W."/>
            <person name="Funke R."/>
            <person name="Gage D."/>
            <person name="Harris K."/>
            <person name="Heaford A."/>
            <person name="Howland J."/>
            <person name="Kann L."/>
            <person name="Lehoczky J."/>
            <person name="LeVine R."/>
            <person name="McEwan P."/>
            <person name="McKernan K."/>
            <person name="Meldrim J."/>
            <person name="Mesirov J.P."/>
            <person name="Miranda C."/>
            <person name="Morris W."/>
            <person name="Naylor J."/>
            <person name="Raymond C."/>
            <person name="Rosetti M."/>
            <person name="Santos R."/>
            <person name="Sheridan A."/>
            <person name="Sougnez C."/>
            <person name="Stange-Thomann N."/>
            <person name="Stojanovic N."/>
            <person name="Subramanian A."/>
            <person name="Wyman D."/>
            <person name="Rogers J."/>
            <person name="Sulston J."/>
            <person name="Ainscough R."/>
            <person name="Beck S."/>
            <person name="Bentley D."/>
            <person name="Burton J."/>
            <person name="Clee C."/>
            <person name="Carter N."/>
            <person name="Coulson A."/>
            <person name="Deadman R."/>
            <person name="Deloukas P."/>
            <person name="Dunham A."/>
            <person name="Dunham I."/>
            <person name="Durbin R."/>
            <person name="French L."/>
            <person name="Grafham D."/>
            <person name="Gregory S."/>
            <person name="Hubbard T."/>
            <person name="Humphray S."/>
            <person name="Hunt A."/>
            <person name="Jones M."/>
            <person name="Lloyd C."/>
            <person name="McMurray A."/>
            <person name="Matthews L."/>
            <person name="Mercer S."/>
            <person name="Milne S."/>
            <person name="Mullikin J.C."/>
            <person name="Mungall A."/>
            <person name="Plumb R."/>
            <person name="Ross M."/>
            <person name="Shownkeen R."/>
            <person name="Sims S."/>
            <person name="Waterston R.H."/>
            <person name="Wilson R.K."/>
            <person name="Hillier L.W."/>
            <person name="McPherson J.D."/>
            <person name="Marra M.A."/>
            <person name="Mardis E.R."/>
            <person name="Fulton L.A."/>
            <person name="Chinwalla A.T."/>
            <person name="Pepin K.H."/>
            <person name="Gish W.R."/>
            <person name="Chissoe S.L."/>
            <person name="Wendl M.C."/>
            <person name="Delehaunty K.D."/>
            <person name="Miner T.L."/>
            <person name="Delehaunty A."/>
            <person name="Kramer J.B."/>
            <person name="Cook L.L."/>
            <person name="Fulton R.S."/>
            <person name="Johnson D.L."/>
            <person name="Minx P.J."/>
            <person name="Clifton S.W."/>
            <person name="Hawkins T."/>
            <person name="Branscomb E."/>
            <person name="Predki P."/>
            <person name="Richardson P."/>
            <person name="Wenning S."/>
            <person name="Slezak T."/>
            <person name="Doggett N."/>
            <person name="Cheng J.F."/>
            <person name="Olsen A."/>
            <person name="Lucas S."/>
            <person name="Elkin C."/>
            <person name="Uberbacher E."/>
            <person name="Frazier M."/>
            <person name="Gibbs R.A."/>
            <person name="Muzny D.M."/>
            <person name="Scherer S.E."/>
            <person name="Bouck J.B."/>
            <person name="Sodergren E.J."/>
            <person name="Worley K.C."/>
            <person name="Rives C.M."/>
            <person name="Gorrell J.H."/>
            <person name="Metzker M.L."/>
            <person name="Naylor S.L."/>
            <person name="Kucherlapati R.S."/>
            <person name="Nelson D.L."/>
            <person name="Weinstock G.M."/>
            <person name="Sakaki Y."/>
            <person name="Fujiyama A."/>
            <person name="Hattori M."/>
            <person name="Yada T."/>
            <person name="Toyoda A."/>
            <person name="Itoh T."/>
            <person name="Kawagoe C."/>
            <person name="Watanabe H."/>
            <person name="Totoki Y."/>
            <person name="Taylor T."/>
            <person name="Weissenbach J."/>
            <person name="Heilig R."/>
            <person name="Saurin W."/>
            <person name="Artiguenave F."/>
            <person name="Brottier P."/>
            <person name="Bruls T."/>
            <person name="Pelletier E."/>
            <person name="Robert C."/>
            <person name="Wincker P."/>
            <person name="Smith D.R."/>
            <person name="Doucette-Stamm L."/>
            <person name="Rubenfield M."/>
            <person name="Weinstock K."/>
            <person name="Lee H.M."/>
            <person name="Dubois J."/>
            <person name="Rosenthal A."/>
            <person name="Platzer M."/>
            <person name="Nyakatura G."/>
            <person name="Taudien S."/>
            <person name="Rump A."/>
            <person name="Yang H."/>
            <person name="Yu J."/>
            <person name="Wang J."/>
            <person name="Huang G."/>
            <person name="Gu J."/>
            <person name="Hood L."/>
            <person name="Rowen L."/>
            <person name="Madan A."/>
            <person name="Qin S."/>
            <person name="Davis R.W."/>
            <person name="Federspiel N.A."/>
            <person name="Abola A.P."/>
            <person name="Proctor M.J."/>
            <person name="Myers R.M."/>
            <person name="Schmutz J."/>
            <person name="Dickson M."/>
            <person name="Grimwood J."/>
            <person name="Cox D.R."/>
            <person name="Olson M.V."/>
            <person name="Kaul R."/>
            <person name="Raymond C."/>
            <person name="Shimizu N."/>
            <person name="Kawasaki K."/>
            <person name="Minoshima S."/>
            <person name="Evans G.A."/>
            <person name="Athanasiou M."/>
            <person name="Schultz R."/>
            <person name="Roe B.A."/>
            <person name="Chen F."/>
            <person name="Pan H."/>
            <person name="Ramser J."/>
            <person name="Lehrach H."/>
            <person name="Reinhardt R."/>
            <person name="McCombie W.R."/>
            <person name="de la Bastide M."/>
            <person name="Dedhia N."/>
            <person name="Blocker H."/>
            <person name="Hornischer K."/>
            <person name="Nordsiek G."/>
            <person name="Agarwala R."/>
            <person name="Aravind L."/>
            <person name="Bailey J.A."/>
            <person name="Bateman A."/>
            <person name="Batzoglou S."/>
            <person name="Birney E."/>
            <person name="Bork P."/>
            <person name="Brown D.G."/>
            <person name="Burge C.B."/>
            <person name="Cerutti L."/>
            <person name="Chen H.C."/>
            <person name="Church D."/>
            <person name="Clamp M."/>
            <person name="Copley R.R."/>
            <person name="Doerks T."/>
            <person name="Eddy S.R."/>
            <person name="Eichler E.E."/>
            <person name="Furey T.S."/>
            <person name="Galagan J."/>
            <person name="Gilbert J.G."/>
            <person name="Harmon C."/>
            <person name="Hayashizaki Y."/>
            <person name="Haussler D."/>
            <person name="Hermjakob H."/>
            <person name="Hokamp K."/>
            <person name="Jang W."/>
            <person name="Johnson L.S."/>
            <person name="Jones T.A."/>
            <person name="Kasif S."/>
            <person name="Kaspryzk A."/>
            <person name="Kennedy S."/>
            <person name="Kent W.J."/>
            <person name="Kitts P."/>
            <person name="Koonin E.V."/>
            <person name="Korf I."/>
            <person name="Kulp D."/>
            <person name="Lancet D."/>
            <person name="Lowe T.M."/>
            <person name="McLysaght A."/>
            <person name="Mikkelsen T."/>
            <person name="Moran J.V."/>
            <person name="Mulder N."/>
            <person name="Pollara V.J."/>
            <person name="Ponting C.P."/>
            <person name="Schuler G."/>
            <person name="Schultz J."/>
            <person name="Slater G."/>
            <person name="Smit A.F."/>
            <person name="Stupka E."/>
            <person name="Szustakowski J."/>
            <person name="Thierry-Mieg D."/>
            <person name="Thierry-Mieg J."/>
            <person name="Wagner L."/>
            <person name="Wallis J."/>
            <person name="Wheeler R."/>
            <person name="Williams A."/>
            <person name="Wolf Y.I."/>
            <person name="Wolfe K.H."/>
            <person name="Yang S.P."/>
            <person name="Yeh R.F."/>
            <person name="Collins F."/>
            <person name="Guyer M.S."/>
            <person name="Peterson J."/>
            <person name="Felsenfeld A."/>
            <person name="Wetterstrand K.A."/>
            <person name="Patrinos A."/>
            <person name="Morgan M.J."/>
            <person name="de Jong P."/>
            <person name="Catanese J.J."/>
            <person name="Osoegawa K."/>
            <person name="Shizuya H."/>
            <person name="Choi S."/>
            <person name="Chen Y.J."/>
        </authorList>
    </citation>
    <scope>NUCLEOTIDE SEQUENCE [LARGE SCALE GENOMIC DNA]</scope>
</reference>
<accession>A0A8V8TQN1</accession>
<reference evidence="1" key="4">
    <citation type="submission" date="2025-08" db="UniProtKB">
        <authorList>
            <consortium name="Ensembl"/>
        </authorList>
    </citation>
    <scope>IDENTIFICATION</scope>
</reference>
<name>A0A8V8TQN1_HUMAN</name>
<dbReference type="Ensembl" id="ENST00000586562.6">
    <property type="protein sequence ID" value="ENSP00000514818.1"/>
    <property type="gene ID" value="ENSG00000225190.12"/>
</dbReference>
<protein>
    <submittedName>
        <fullName evidence="1">Pleckstrin homology and RUN domain containing M1</fullName>
    </submittedName>
</protein>
<reference evidence="1" key="5">
    <citation type="submission" date="2025-09" db="UniProtKB">
        <authorList>
            <consortium name="Ensembl"/>
        </authorList>
    </citation>
    <scope>IDENTIFICATION</scope>
</reference>
<proteinExistence type="evidence at protein level"/>
<dbReference type="Ensembl" id="ENST00000586562.6">
    <property type="protein sequence ID" value="ENSP00000514818.1"/>
    <property type="gene ID" value="ENSG00000225190.13"/>
</dbReference>
<dbReference type="Proteomes" id="UP000005640">
    <property type="component" value="Chromosome 17"/>
</dbReference>